<feature type="transmembrane region" description="Helical" evidence="2">
    <location>
        <begin position="384"/>
        <end position="405"/>
    </location>
</feature>
<gene>
    <name evidence="3" type="ORF">AUMI_114360</name>
</gene>
<dbReference type="AlphaFoldDB" id="A0A173LYR3"/>
<keyword evidence="2" id="KW-0812">Transmembrane</keyword>
<dbReference type="EMBL" id="AP017457">
    <property type="protein sequence ID" value="BAU99978.1"/>
    <property type="molecule type" value="Genomic_DNA"/>
</dbReference>
<dbReference type="GO" id="GO:0030313">
    <property type="term" value="C:cell envelope"/>
    <property type="evidence" value="ECO:0007669"/>
    <property type="project" value="UniProtKB-SubCell"/>
</dbReference>
<comment type="subcellular location">
    <subcellularLocation>
        <location evidence="1">Cell envelope</location>
    </subcellularLocation>
</comment>
<evidence type="ECO:0000256" key="1">
    <source>
        <dbReference type="ARBA" id="ARBA00004196"/>
    </source>
</evidence>
<protein>
    <submittedName>
        <fullName evidence="3">Uncharacterized protein</fullName>
    </submittedName>
</protein>
<organism evidence="3 4">
    <name type="scientific">Aurantimicrobium minutum</name>
    <dbReference type="NCBI Taxonomy" id="708131"/>
    <lineage>
        <taxon>Bacteria</taxon>
        <taxon>Bacillati</taxon>
        <taxon>Actinomycetota</taxon>
        <taxon>Actinomycetes</taxon>
        <taxon>Micrococcales</taxon>
        <taxon>Microbacteriaceae</taxon>
        <taxon>Aurantimicrobium</taxon>
    </lineage>
</organism>
<evidence type="ECO:0000313" key="3">
    <source>
        <dbReference type="EMBL" id="BAU99978.1"/>
    </source>
</evidence>
<dbReference type="Proteomes" id="UP000243847">
    <property type="component" value="Chromosome sequence1"/>
</dbReference>
<evidence type="ECO:0000313" key="4">
    <source>
        <dbReference type="Proteomes" id="UP000243847"/>
    </source>
</evidence>
<dbReference type="InterPro" id="IPR013378">
    <property type="entry name" value="InlB-like_B-rpt"/>
</dbReference>
<dbReference type="NCBIfam" id="TIGR02543">
    <property type="entry name" value="List_Bact_rpt"/>
    <property type="match status" value="2"/>
</dbReference>
<keyword evidence="2" id="KW-1133">Transmembrane helix</keyword>
<evidence type="ECO:0000256" key="2">
    <source>
        <dbReference type="SAM" id="Phobius"/>
    </source>
</evidence>
<sequence length="410" mass="42602">MYYDAPFVQGSYTTATGGVQETFDTATTGASCPGTLAVGTMSGACRVDPVGQYGGASTPAGSTPAVGGSGSNYATTVSGGAMTLTLASASKYFGLWWSAGSNGNTVQFYSGNELLITLTTQTIMSQFGTSPSPWPGSNNFTAIDGTTYNKGWYFGNPRGYSSTTPSSASTITSNEPFVYLHLFAGGNLTFDRVVLSGGGFEFDNLAVATTPQTVNPRLVLSQTLYSNHTVTFNNNTGSGSMSDQVANTSTALTANSFTKPGYTFTGWNTQANGQGTAYTNQEVYSFDLDLDLFAQWQLTPYTVTYDSQGGSSVSNGSYTIGSTINLAAPPTRPGYTFTGWFINPTGGTALGNTYSPSGTGNITLYAQWVAVEPSLAQTGSSLSLAWGSLLILMAGASVIIAGLAIRKTPN</sequence>
<accession>A0A173LYR3</accession>
<dbReference type="KEGG" id="amin:AUMI_114360"/>
<reference evidence="3 4" key="1">
    <citation type="journal article" date="2016" name="Genome Announc.">
        <title>Complete Genome Sequence of Aurantimicrobium minutum Type Strain KNCT, a Planktonic Ultramicrobacterium Isolated from River Water.</title>
        <authorList>
            <person name="Nakai R."/>
            <person name="Fujisawa T."/>
            <person name="Nakamura Y."/>
            <person name="Nishide H."/>
            <person name="Uchiyama I."/>
            <person name="Baba T."/>
            <person name="Toyoda A."/>
            <person name="Fujiyama A."/>
            <person name="Naganuma T."/>
            <person name="Niki H."/>
        </authorList>
    </citation>
    <scope>NUCLEOTIDE SEQUENCE [LARGE SCALE GENOMIC DNA]</scope>
    <source>
        <strain evidence="3 4">KNC</strain>
    </source>
</reference>
<keyword evidence="2" id="KW-0472">Membrane</keyword>
<proteinExistence type="predicted"/>
<dbReference type="Gene3D" id="2.60.40.4270">
    <property type="entry name" value="Listeria-Bacteroides repeat domain"/>
    <property type="match status" value="2"/>
</dbReference>
<dbReference type="InterPro" id="IPR042229">
    <property type="entry name" value="Listeria/Bacterioides_rpt_sf"/>
</dbReference>
<name>A0A173LYR3_9MICO</name>
<dbReference type="Pfam" id="PF09479">
    <property type="entry name" value="Flg_new"/>
    <property type="match status" value="2"/>
</dbReference>